<reference evidence="1 2" key="1">
    <citation type="submission" date="2015-04" db="EMBL/GenBank/DDBJ databases">
        <title>Carnobacterium maltaromaticum LMA28 complete chromosome sequence.</title>
        <authorList>
            <person name="Borges F."/>
            <person name="Cailliez-Grimal C."/>
        </authorList>
    </citation>
    <scope>NUCLEOTIDE SEQUENCE [LARGE SCALE GENOMIC DNA]</scope>
    <source>
        <strain evidence="1 2">LMA28</strain>
        <plasmid evidence="2">Chromosome</plasmid>
    </source>
</reference>
<gene>
    <name evidence="1" type="ORF">BN424_pa0051</name>
</gene>
<organism evidence="1 2">
    <name type="scientific">Carnobacterium maltaromaticum</name>
    <name type="common">Carnobacterium piscicola</name>
    <dbReference type="NCBI Taxonomy" id="2751"/>
    <lineage>
        <taxon>Bacteria</taxon>
        <taxon>Bacillati</taxon>
        <taxon>Bacillota</taxon>
        <taxon>Bacilli</taxon>
        <taxon>Lactobacillales</taxon>
        <taxon>Carnobacteriaceae</taxon>
        <taxon>Carnobacterium</taxon>
    </lineage>
</organism>
<reference evidence="1 2" key="2">
    <citation type="submission" date="2015-04" db="EMBL/GenBank/DDBJ databases">
        <title>Carnobacterium maltaromaticum LMA28 plasmids.</title>
        <authorList>
            <person name="Cailliez-Grimal C."/>
            <person name="Iskandar C."/>
        </authorList>
    </citation>
    <scope>NUCLEOTIDE SEQUENCE [LARGE SCALE GENOMIC DNA]</scope>
    <source>
        <strain evidence="1 2">LMA28</strain>
        <plasmid evidence="2">Chromosome</plasmid>
    </source>
</reference>
<dbReference type="Proteomes" id="UP000464233">
    <property type="component" value="Plasmid LMA_pa"/>
</dbReference>
<accession>A0A1Z5AXE7</accession>
<dbReference type="AlphaFoldDB" id="A0A1Z5AXE7"/>
<geneLocation type="plasmid" evidence="1">
    <name>LMA_pa</name>
</geneLocation>
<evidence type="ECO:0000313" key="2">
    <source>
        <dbReference type="Proteomes" id="UP000464233"/>
    </source>
</evidence>
<proteinExistence type="predicted"/>
<keyword evidence="1" id="KW-0614">Plasmid</keyword>
<dbReference type="EMBL" id="LN846932">
    <property type="protein sequence ID" value="CRI06716.1"/>
    <property type="molecule type" value="Genomic_DNA"/>
</dbReference>
<sequence length="164" mass="18928">MKKNIIKEGQYAMTQFKKFAEHISSCFSPSAIQEFSRKSKIVKRKRMFTIDHLLWLCVWQEKNMGDSSLIDMCASLWQQFGIKISPEGLNQRFNEKSTAFLKLLFHSILEKQTPDLAAIQHAYSTHFNRIRILDSTSFQLPNTFSDKYPGNGCLMQLKSAPQDG</sequence>
<dbReference type="RefSeq" id="WP_176455307.1">
    <property type="nucleotide sequence ID" value="NZ_LN846932.1"/>
</dbReference>
<name>A0A1Z5AXE7_CARML</name>
<protein>
    <submittedName>
        <fullName evidence="1">Transposase</fullName>
    </submittedName>
</protein>
<evidence type="ECO:0000313" key="1">
    <source>
        <dbReference type="EMBL" id="CRI06716.1"/>
    </source>
</evidence>